<evidence type="ECO:0000256" key="1">
    <source>
        <dbReference type="SAM" id="MobiDB-lite"/>
    </source>
</evidence>
<protein>
    <recommendedName>
        <fullName evidence="2">Ysc84 actin-binding domain-containing protein</fullName>
    </recommendedName>
</protein>
<dbReference type="Pfam" id="PF04366">
    <property type="entry name" value="Ysc84"/>
    <property type="match status" value="1"/>
</dbReference>
<gene>
    <name evidence="3" type="ORF">ENV54_04100</name>
</gene>
<name>A0A7C4AR53_9BACT</name>
<dbReference type="PANTHER" id="PTHR15629">
    <property type="entry name" value="SH3YL1 PROTEIN"/>
    <property type="match status" value="1"/>
</dbReference>
<sequence>MQRSKPQGGHDVHESTRLQALTPPRQGTPCTEMRSAMFKLLLAVIAAAPALMSLPAHCAPSFEELDERIATCNVVLKSMLAMPDSAIPREIITRSRAVAIFPRFLKIGALVGIGYGSGVALGRFKESAEWSNPVFFRMKGGSFGLQMGVQSTDIVLLVMTEKGFEGLLEDKVTLGVDVSLAAGPLGRDVSAETNLRLDASFLSYARSRGFFAGMSLTGATLQSDTEANSVYHGVGISAQDIFFEGKGVLSERGKMLIQTLEEACGN</sequence>
<proteinExistence type="predicted"/>
<dbReference type="PANTHER" id="PTHR15629:SF2">
    <property type="entry name" value="SH3 DOMAIN-CONTAINING YSC84-LIKE PROTEIN 1"/>
    <property type="match status" value="1"/>
</dbReference>
<dbReference type="CDD" id="cd11524">
    <property type="entry name" value="SYLF"/>
    <property type="match status" value="1"/>
</dbReference>
<comment type="caution">
    <text evidence="3">The sequence shown here is derived from an EMBL/GenBank/DDBJ whole genome shotgun (WGS) entry which is preliminary data.</text>
</comment>
<dbReference type="EMBL" id="DTGT01000129">
    <property type="protein sequence ID" value="HGH60464.1"/>
    <property type="molecule type" value="Genomic_DNA"/>
</dbReference>
<evidence type="ECO:0000259" key="2">
    <source>
        <dbReference type="Pfam" id="PF04366"/>
    </source>
</evidence>
<feature type="region of interest" description="Disordered" evidence="1">
    <location>
        <begin position="1"/>
        <end position="28"/>
    </location>
</feature>
<dbReference type="InterPro" id="IPR051702">
    <property type="entry name" value="SH3_domain_YSC84-like"/>
</dbReference>
<dbReference type="InterPro" id="IPR007461">
    <property type="entry name" value="Ysc84_actin-binding"/>
</dbReference>
<feature type="domain" description="Ysc84 actin-binding" evidence="2">
    <location>
        <begin position="140"/>
        <end position="263"/>
    </location>
</feature>
<accession>A0A7C4AR53</accession>
<dbReference type="GO" id="GO:0035091">
    <property type="term" value="F:phosphatidylinositol binding"/>
    <property type="evidence" value="ECO:0007669"/>
    <property type="project" value="TreeGrafter"/>
</dbReference>
<evidence type="ECO:0000313" key="3">
    <source>
        <dbReference type="EMBL" id="HGH60464.1"/>
    </source>
</evidence>
<reference evidence="3" key="1">
    <citation type="journal article" date="2020" name="mSystems">
        <title>Genome- and Community-Level Interaction Insights into Carbon Utilization and Element Cycling Functions of Hydrothermarchaeota in Hydrothermal Sediment.</title>
        <authorList>
            <person name="Zhou Z."/>
            <person name="Liu Y."/>
            <person name="Xu W."/>
            <person name="Pan J."/>
            <person name="Luo Z.H."/>
            <person name="Li M."/>
        </authorList>
    </citation>
    <scope>NUCLEOTIDE SEQUENCE [LARGE SCALE GENOMIC DNA]</scope>
    <source>
        <strain evidence="3">SpSt-769</strain>
    </source>
</reference>
<dbReference type="AlphaFoldDB" id="A0A7C4AR53"/>
<organism evidence="3">
    <name type="scientific">Desulfomonile tiedjei</name>
    <dbReference type="NCBI Taxonomy" id="2358"/>
    <lineage>
        <taxon>Bacteria</taxon>
        <taxon>Pseudomonadati</taxon>
        <taxon>Thermodesulfobacteriota</taxon>
        <taxon>Desulfomonilia</taxon>
        <taxon>Desulfomonilales</taxon>
        <taxon>Desulfomonilaceae</taxon>
        <taxon>Desulfomonile</taxon>
    </lineage>
</organism>